<keyword evidence="3" id="KW-1185">Reference proteome</keyword>
<dbReference type="Pfam" id="PF12079">
    <property type="entry name" value="DUF3558"/>
    <property type="match status" value="1"/>
</dbReference>
<dbReference type="EMBL" id="PVNH01000005">
    <property type="protein sequence ID" value="PRX47483.1"/>
    <property type="molecule type" value="Genomic_DNA"/>
</dbReference>
<organism evidence="2 3">
    <name type="scientific">Prauserella shujinwangii</name>
    <dbReference type="NCBI Taxonomy" id="1453103"/>
    <lineage>
        <taxon>Bacteria</taxon>
        <taxon>Bacillati</taxon>
        <taxon>Actinomycetota</taxon>
        <taxon>Actinomycetes</taxon>
        <taxon>Pseudonocardiales</taxon>
        <taxon>Pseudonocardiaceae</taxon>
        <taxon>Prauserella</taxon>
    </lineage>
</organism>
<protein>
    <submittedName>
        <fullName evidence="2">Uncharacterized protein DUF3558</fullName>
    </submittedName>
</protein>
<sequence>MLACAALLLTACTAVQHGRAGADPAASPAPAGLPERPHELSLAGTDPCSLFTAAQLDELGVSGEPRRAAEQRDGPTCALEVDRTEPYHSYYVEVITTADVRAWLDGDRANTGLTTEPTEVEGFPALTRYAPSAPPSDCETFVGVAEGQTLRTQLYPVTPDAFGQRQLCDLSTKAATLAVRTLQKTR</sequence>
<dbReference type="AlphaFoldDB" id="A0A2T0LUG4"/>
<feature type="region of interest" description="Disordered" evidence="1">
    <location>
        <begin position="20"/>
        <end position="40"/>
    </location>
</feature>
<evidence type="ECO:0000313" key="3">
    <source>
        <dbReference type="Proteomes" id="UP000238362"/>
    </source>
</evidence>
<proteinExistence type="predicted"/>
<dbReference type="InterPro" id="IPR024520">
    <property type="entry name" value="DUF3558"/>
</dbReference>
<dbReference type="Proteomes" id="UP000238362">
    <property type="component" value="Unassembled WGS sequence"/>
</dbReference>
<reference evidence="2 3" key="1">
    <citation type="submission" date="2018-03" db="EMBL/GenBank/DDBJ databases">
        <title>Genomic Encyclopedia of Type Strains, Phase III (KMG-III): the genomes of soil and plant-associated and newly described type strains.</title>
        <authorList>
            <person name="Whitman W."/>
        </authorList>
    </citation>
    <scope>NUCLEOTIDE SEQUENCE [LARGE SCALE GENOMIC DNA]</scope>
    <source>
        <strain evidence="2 3">CGMCC 4.7125</strain>
    </source>
</reference>
<comment type="caution">
    <text evidence="2">The sequence shown here is derived from an EMBL/GenBank/DDBJ whole genome shotgun (WGS) entry which is preliminary data.</text>
</comment>
<evidence type="ECO:0000313" key="2">
    <source>
        <dbReference type="EMBL" id="PRX47483.1"/>
    </source>
</evidence>
<feature type="compositionally biased region" description="Low complexity" evidence="1">
    <location>
        <begin position="20"/>
        <end position="32"/>
    </location>
</feature>
<gene>
    <name evidence="2" type="ORF">B0I33_10561</name>
</gene>
<name>A0A2T0LUG4_9PSEU</name>
<accession>A0A2T0LUG4</accession>
<evidence type="ECO:0000256" key="1">
    <source>
        <dbReference type="SAM" id="MobiDB-lite"/>
    </source>
</evidence>